<keyword evidence="2" id="KW-1185">Reference proteome</keyword>
<name>A0A5R9EUZ6_9BACL</name>
<comment type="caution">
    <text evidence="1">The sequence shown here is derived from an EMBL/GenBank/DDBJ whole genome shotgun (WGS) entry which is preliminary data.</text>
</comment>
<dbReference type="RefSeq" id="WP_138129551.1">
    <property type="nucleotide sequence ID" value="NZ_SWLG01000031.1"/>
</dbReference>
<proteinExistence type="predicted"/>
<evidence type="ECO:0000313" key="2">
    <source>
        <dbReference type="Proteomes" id="UP000308230"/>
    </source>
</evidence>
<evidence type="ECO:0000313" key="1">
    <source>
        <dbReference type="EMBL" id="TLS35032.1"/>
    </source>
</evidence>
<accession>A0A5R9EUZ6</accession>
<protein>
    <submittedName>
        <fullName evidence="1">Uncharacterized protein</fullName>
    </submittedName>
</protein>
<sequence length="117" mass="13661">MYVKELNGQKLQIKLRNFPEHLTGKVTGIYKPDDWLLAKIIQSDSSGIWVENPHYRKKTVRKEDGTPIPSEEQQEEKTISHMLIRWEYIDSIISCPNETTMSAEKHTTMIGFRPDED</sequence>
<dbReference type="Proteomes" id="UP000308230">
    <property type="component" value="Unassembled WGS sequence"/>
</dbReference>
<dbReference type="AlphaFoldDB" id="A0A5R9EUZ6"/>
<dbReference type="OrthoDB" id="2898708at2"/>
<reference evidence="1 2" key="1">
    <citation type="submission" date="2019-04" db="EMBL/GenBank/DDBJ databases">
        <title>Bacillus caeni sp. nov., a bacterium isolated from mangrove sediment.</title>
        <authorList>
            <person name="Huang H."/>
            <person name="Mo K."/>
            <person name="Hu Y."/>
        </authorList>
    </citation>
    <scope>NUCLEOTIDE SEQUENCE [LARGE SCALE GENOMIC DNA]</scope>
    <source>
        <strain evidence="1 2">HB172195</strain>
    </source>
</reference>
<dbReference type="EMBL" id="SWLG01000031">
    <property type="protein sequence ID" value="TLS35032.1"/>
    <property type="molecule type" value="Genomic_DNA"/>
</dbReference>
<organism evidence="1 2">
    <name type="scientific">Exobacillus caeni</name>
    <dbReference type="NCBI Taxonomy" id="2574798"/>
    <lineage>
        <taxon>Bacteria</taxon>
        <taxon>Bacillati</taxon>
        <taxon>Bacillota</taxon>
        <taxon>Bacilli</taxon>
        <taxon>Bacillales</taxon>
        <taxon>Guptibacillaceae</taxon>
        <taxon>Exobacillus</taxon>
    </lineage>
</organism>
<gene>
    <name evidence="1" type="ORF">FCL54_22500</name>
</gene>